<evidence type="ECO:0000256" key="6">
    <source>
        <dbReference type="ARBA" id="ARBA00022833"/>
    </source>
</evidence>
<dbReference type="NCBIfam" id="TIGR00310">
    <property type="entry name" value="ZPR1_znf"/>
    <property type="match status" value="2"/>
</dbReference>
<dbReference type="HOGENOM" id="CLU_024138_5_0_1"/>
<name>J4UNK0_BEAB2</name>
<dbReference type="PANTHER" id="PTHR10876:SF0">
    <property type="entry name" value="ZINC FINGER PROTEIN ZPR1"/>
    <property type="match status" value="1"/>
</dbReference>
<dbReference type="FunFam" id="2.20.25.420:FF:000001">
    <property type="entry name" value="Zinc finger protein ZPR1"/>
    <property type="match status" value="1"/>
</dbReference>
<evidence type="ECO:0000256" key="2">
    <source>
        <dbReference type="ARBA" id="ARBA00008354"/>
    </source>
</evidence>
<dbReference type="FunFam" id="2.60.120.1040:FF:000001">
    <property type="entry name" value="Zinc finger protein ZPR1"/>
    <property type="match status" value="1"/>
</dbReference>
<gene>
    <name evidence="11" type="ORF">BBA_04592</name>
</gene>
<evidence type="ECO:0000313" key="11">
    <source>
        <dbReference type="EMBL" id="EJP66652.1"/>
    </source>
</evidence>
<dbReference type="FunFam" id="2.60.120.1040:FF:000003">
    <property type="entry name" value="Zinc finger protein zpr1"/>
    <property type="match status" value="1"/>
</dbReference>
<comment type="similarity">
    <text evidence="2">Belongs to the ZPR1 family.</text>
</comment>
<keyword evidence="3" id="KW-0479">Metal-binding</keyword>
<dbReference type="Gene3D" id="2.60.120.1040">
    <property type="entry name" value="ZPR1, A/B domain"/>
    <property type="match status" value="2"/>
</dbReference>
<sequence length="485" mass="52664">MEMAAGAQNVQGSSEFFQSIGNKVEGLAPKANGDHEDLQPVEEIESLCMNCHENGVTRILLTSIPYFREVVIMSFSCEQCGFHNNEIQPAGTIQPKGTHYELRLTDLADFGRQVIKSDSAVVKFIELDLEIPAGRGQLTNIEGLLSTVLDDLEIGQEARKEQAPEVHTKIAEIITKGRAMLAGESFPFRVYVDDPAGNSFIAPDLKDGVGKWEKRECPRTSEQNAALGLADSDVNAAIAAKEAGSGSGGYPGLTSDGEIIPDEVYDFPATCPGCMHACVTHMKMVDIPHFKQVVLMSTVCGDCGYRSNDVKTGGEIPEEGEVITLTVEDNFDLARDILKSETCGLECPELQLQVNPGTLGGRFTTVEGLLTQVRNDLHGQIFDANGQSGQGGDSIVSSDRTQWDTFFEGLDAAIRGDKKFSVILTDPFASSFVQPLVDPPAPDPKITRTKYKRTMEEEEELGLGDMKVEGYDEAEQDGTNVEAKE</sequence>
<evidence type="ECO:0000256" key="4">
    <source>
        <dbReference type="ARBA" id="ARBA00022737"/>
    </source>
</evidence>
<dbReference type="AlphaFoldDB" id="J4UNK0"/>
<keyword evidence="4" id="KW-0677">Repeat</keyword>
<comment type="subcellular location">
    <subcellularLocation>
        <location evidence="1">Nucleus</location>
    </subcellularLocation>
</comment>
<evidence type="ECO:0000313" key="12">
    <source>
        <dbReference type="Proteomes" id="UP000002762"/>
    </source>
</evidence>
<accession>J4UNK0</accession>
<dbReference type="InterPro" id="IPR056180">
    <property type="entry name" value="ZPR1_jr_dom"/>
</dbReference>
<keyword evidence="7" id="KW-0539">Nucleus</keyword>
<dbReference type="InParanoid" id="J4UNK0"/>
<dbReference type="InterPro" id="IPR042451">
    <property type="entry name" value="ZPR1_A/B_dom"/>
</dbReference>
<evidence type="ECO:0000256" key="1">
    <source>
        <dbReference type="ARBA" id="ARBA00004123"/>
    </source>
</evidence>
<dbReference type="InterPro" id="IPR040141">
    <property type="entry name" value="ZPR1"/>
</dbReference>
<dbReference type="Proteomes" id="UP000002762">
    <property type="component" value="Unassembled WGS sequence"/>
</dbReference>
<dbReference type="GeneID" id="19887604"/>
<dbReference type="SMART" id="SM00709">
    <property type="entry name" value="Zpr1"/>
    <property type="match status" value="2"/>
</dbReference>
<feature type="region of interest" description="Disordered" evidence="9">
    <location>
        <begin position="452"/>
        <end position="485"/>
    </location>
</feature>
<evidence type="ECO:0000256" key="8">
    <source>
        <dbReference type="ARBA" id="ARBA00054139"/>
    </source>
</evidence>
<feature type="domain" description="Zinc finger ZPR1-type" evidence="10">
    <location>
        <begin position="46"/>
        <end position="203"/>
    </location>
</feature>
<dbReference type="Gene3D" id="2.20.25.420">
    <property type="entry name" value="ZPR1, zinc finger domain"/>
    <property type="match status" value="2"/>
</dbReference>
<dbReference type="RefSeq" id="XP_008597911.1">
    <property type="nucleotide sequence ID" value="XM_008599689.1"/>
</dbReference>
<dbReference type="GO" id="GO:0005634">
    <property type="term" value="C:nucleus"/>
    <property type="evidence" value="ECO:0007669"/>
    <property type="project" value="UniProtKB-SubCell"/>
</dbReference>
<dbReference type="GO" id="GO:0008270">
    <property type="term" value="F:zinc ion binding"/>
    <property type="evidence" value="ECO:0007669"/>
    <property type="project" value="UniProtKB-KW"/>
</dbReference>
<evidence type="ECO:0000256" key="5">
    <source>
        <dbReference type="ARBA" id="ARBA00022771"/>
    </source>
</evidence>
<dbReference type="STRING" id="655819.J4UNK0"/>
<keyword evidence="6" id="KW-0862">Zinc</keyword>
<keyword evidence="12" id="KW-1185">Reference proteome</keyword>
<dbReference type="FunCoup" id="J4UNK0">
    <property type="interactions" value="966"/>
</dbReference>
<evidence type="ECO:0000256" key="7">
    <source>
        <dbReference type="ARBA" id="ARBA00023242"/>
    </source>
</evidence>
<dbReference type="Pfam" id="PF03367">
    <property type="entry name" value="Zn_ribbon_ZPR1"/>
    <property type="match status" value="2"/>
</dbReference>
<organism evidence="11 12">
    <name type="scientific">Beauveria bassiana (strain ARSEF 2860)</name>
    <name type="common">White muscardine disease fungus</name>
    <name type="synonym">Tritirachium shiotae</name>
    <dbReference type="NCBI Taxonomy" id="655819"/>
    <lineage>
        <taxon>Eukaryota</taxon>
        <taxon>Fungi</taxon>
        <taxon>Dikarya</taxon>
        <taxon>Ascomycota</taxon>
        <taxon>Pezizomycotina</taxon>
        <taxon>Sordariomycetes</taxon>
        <taxon>Hypocreomycetidae</taxon>
        <taxon>Hypocreales</taxon>
        <taxon>Cordycipitaceae</taxon>
        <taxon>Beauveria</taxon>
    </lineage>
</organism>
<proteinExistence type="inferred from homology"/>
<dbReference type="InterPro" id="IPR042452">
    <property type="entry name" value="ZPR1_Znf1/2"/>
</dbReference>
<dbReference type="OrthoDB" id="308464at2759"/>
<keyword evidence="5" id="KW-0863">Zinc-finger</keyword>
<dbReference type="InterPro" id="IPR004457">
    <property type="entry name" value="Znf_ZPR1"/>
</dbReference>
<reference evidence="11 12" key="1">
    <citation type="journal article" date="2012" name="Sci. Rep.">
        <title>Genomic perspectives on the evolution of fungal entomopathogenicity in Beauveria bassiana.</title>
        <authorList>
            <person name="Xiao G."/>
            <person name="Ying S.H."/>
            <person name="Zheng P."/>
            <person name="Wang Z.L."/>
            <person name="Zhang S."/>
            <person name="Xie X.Q."/>
            <person name="Shang Y."/>
            <person name="St Leger R.J."/>
            <person name="Zhao G.P."/>
            <person name="Wang C."/>
            <person name="Feng M.G."/>
        </authorList>
    </citation>
    <scope>NUCLEOTIDE SEQUENCE [LARGE SCALE GENOMIC DNA]</scope>
    <source>
        <strain evidence="11 12">ARSEF 2860</strain>
    </source>
</reference>
<dbReference type="EMBL" id="JH725159">
    <property type="protein sequence ID" value="EJP66652.1"/>
    <property type="molecule type" value="Genomic_DNA"/>
</dbReference>
<dbReference type="Pfam" id="PF22794">
    <property type="entry name" value="jr-ZPR1"/>
    <property type="match status" value="2"/>
</dbReference>
<dbReference type="PANTHER" id="PTHR10876">
    <property type="entry name" value="ZINC FINGER PROTEIN ZPR1"/>
    <property type="match status" value="1"/>
</dbReference>
<protein>
    <submittedName>
        <fullName evidence="11">Zinc finger protein zpr1</fullName>
    </submittedName>
</protein>
<comment type="function">
    <text evidence="8">Acts as a protein folding chaperone for elongation factor 1-alpha.</text>
</comment>
<evidence type="ECO:0000256" key="9">
    <source>
        <dbReference type="SAM" id="MobiDB-lite"/>
    </source>
</evidence>
<evidence type="ECO:0000256" key="3">
    <source>
        <dbReference type="ARBA" id="ARBA00022723"/>
    </source>
</evidence>
<feature type="domain" description="Zinc finger ZPR1-type" evidence="10">
    <location>
        <begin position="269"/>
        <end position="435"/>
    </location>
</feature>
<dbReference type="FunFam" id="2.20.25.420:FF:000002">
    <property type="entry name" value="Zinc finger protein ZPR1"/>
    <property type="match status" value="1"/>
</dbReference>
<evidence type="ECO:0000259" key="10">
    <source>
        <dbReference type="SMART" id="SM00709"/>
    </source>
</evidence>